<evidence type="ECO:0000256" key="9">
    <source>
        <dbReference type="SAM" id="MobiDB-lite"/>
    </source>
</evidence>
<dbReference type="PANTHER" id="PTHR11953:SF2">
    <property type="entry name" value="EXOSOME COMPLEX COMPONENT MTR3"/>
    <property type="match status" value="1"/>
</dbReference>
<evidence type="ECO:0000256" key="3">
    <source>
        <dbReference type="ARBA" id="ARBA00006678"/>
    </source>
</evidence>
<dbReference type="Pfam" id="PF01138">
    <property type="entry name" value="RNase_PH"/>
    <property type="match status" value="1"/>
</dbReference>
<dbReference type="GO" id="GO:0071051">
    <property type="term" value="P:poly(A)-dependent snoRNA 3'-end processing"/>
    <property type="evidence" value="ECO:0007669"/>
    <property type="project" value="TreeGrafter"/>
</dbReference>
<evidence type="ECO:0000256" key="4">
    <source>
        <dbReference type="ARBA" id="ARBA00022490"/>
    </source>
</evidence>
<dbReference type="InterPro" id="IPR015847">
    <property type="entry name" value="ExoRNase_PH_dom2"/>
</dbReference>
<dbReference type="InterPro" id="IPR020568">
    <property type="entry name" value="Ribosomal_Su5_D2-typ_SF"/>
</dbReference>
<protein>
    <submittedName>
        <fullName evidence="12">Uncharacterized protein</fullName>
    </submittedName>
</protein>
<name>A0A080ZHU7_PHYNI</name>
<keyword evidence="4" id="KW-0963">Cytoplasm</keyword>
<dbReference type="GO" id="GO:0003723">
    <property type="term" value="F:RNA binding"/>
    <property type="evidence" value="ECO:0007669"/>
    <property type="project" value="UniProtKB-KW"/>
</dbReference>
<comment type="subcellular location">
    <subcellularLocation>
        <location evidence="2">Cytoplasm</location>
    </subcellularLocation>
    <subcellularLocation>
        <location evidence="1">Nucleus</location>
    </subcellularLocation>
</comment>
<dbReference type="GO" id="GO:0016075">
    <property type="term" value="P:rRNA catabolic process"/>
    <property type="evidence" value="ECO:0007669"/>
    <property type="project" value="TreeGrafter"/>
</dbReference>
<dbReference type="Proteomes" id="UP000028582">
    <property type="component" value="Unassembled WGS sequence"/>
</dbReference>
<dbReference type="InterPro" id="IPR036345">
    <property type="entry name" value="ExoRNase_PH_dom2_sf"/>
</dbReference>
<dbReference type="InterPro" id="IPR027408">
    <property type="entry name" value="PNPase/RNase_PH_dom_sf"/>
</dbReference>
<dbReference type="CDD" id="cd11371">
    <property type="entry name" value="RNase_PH_MTR3"/>
    <property type="match status" value="1"/>
</dbReference>
<evidence type="ECO:0000256" key="5">
    <source>
        <dbReference type="ARBA" id="ARBA00022552"/>
    </source>
</evidence>
<dbReference type="GO" id="GO:0006364">
    <property type="term" value="P:rRNA processing"/>
    <property type="evidence" value="ECO:0007669"/>
    <property type="project" value="UniProtKB-KW"/>
</dbReference>
<dbReference type="GO" id="GO:0005730">
    <property type="term" value="C:nucleolus"/>
    <property type="evidence" value="ECO:0007669"/>
    <property type="project" value="TreeGrafter"/>
</dbReference>
<dbReference type="SUPFAM" id="SSF54211">
    <property type="entry name" value="Ribosomal protein S5 domain 2-like"/>
    <property type="match status" value="1"/>
</dbReference>
<feature type="domain" description="Exoribonuclease phosphorolytic" evidence="11">
    <location>
        <begin position="169"/>
        <end position="230"/>
    </location>
</feature>
<dbReference type="Pfam" id="PF03725">
    <property type="entry name" value="RNase_PH_C"/>
    <property type="match status" value="1"/>
</dbReference>
<dbReference type="InterPro" id="IPR050080">
    <property type="entry name" value="RNase_PH"/>
</dbReference>
<organism evidence="12 13">
    <name type="scientific">Phytophthora nicotianae P1976</name>
    <dbReference type="NCBI Taxonomy" id="1317066"/>
    <lineage>
        <taxon>Eukaryota</taxon>
        <taxon>Sar</taxon>
        <taxon>Stramenopiles</taxon>
        <taxon>Oomycota</taxon>
        <taxon>Peronosporomycetes</taxon>
        <taxon>Peronosporales</taxon>
        <taxon>Peronosporaceae</taxon>
        <taxon>Phytophthora</taxon>
    </lineage>
</organism>
<dbReference type="AlphaFoldDB" id="A0A080ZHU7"/>
<evidence type="ECO:0000256" key="1">
    <source>
        <dbReference type="ARBA" id="ARBA00004123"/>
    </source>
</evidence>
<evidence type="ECO:0000313" key="13">
    <source>
        <dbReference type="Proteomes" id="UP000028582"/>
    </source>
</evidence>
<evidence type="ECO:0000256" key="2">
    <source>
        <dbReference type="ARBA" id="ARBA00004496"/>
    </source>
</evidence>
<keyword evidence="6" id="KW-0271">Exosome</keyword>
<proteinExistence type="inferred from homology"/>
<dbReference type="GO" id="GO:0000177">
    <property type="term" value="C:cytoplasmic exosome (RNase complex)"/>
    <property type="evidence" value="ECO:0007669"/>
    <property type="project" value="TreeGrafter"/>
</dbReference>
<dbReference type="PANTHER" id="PTHR11953">
    <property type="entry name" value="EXOSOME COMPLEX COMPONENT"/>
    <property type="match status" value="1"/>
</dbReference>
<accession>A0A080ZHU7</accession>
<comment type="caution">
    <text evidence="12">The sequence shown here is derived from an EMBL/GenBank/DDBJ whole genome shotgun (WGS) entry which is preliminary data.</text>
</comment>
<keyword evidence="7" id="KW-0694">RNA-binding</keyword>
<evidence type="ECO:0000256" key="7">
    <source>
        <dbReference type="ARBA" id="ARBA00022884"/>
    </source>
</evidence>
<dbReference type="GO" id="GO:0034475">
    <property type="term" value="P:U4 snRNA 3'-end processing"/>
    <property type="evidence" value="ECO:0007669"/>
    <property type="project" value="TreeGrafter"/>
</dbReference>
<evidence type="ECO:0000256" key="6">
    <source>
        <dbReference type="ARBA" id="ARBA00022835"/>
    </source>
</evidence>
<dbReference type="FunFam" id="3.30.230.70:FF:000044">
    <property type="entry name" value="Exosome complex exonuclease MTR3-like protein"/>
    <property type="match status" value="1"/>
</dbReference>
<gene>
    <name evidence="12" type="ORF">F444_16545</name>
</gene>
<evidence type="ECO:0000259" key="10">
    <source>
        <dbReference type="Pfam" id="PF01138"/>
    </source>
</evidence>
<evidence type="ECO:0000313" key="12">
    <source>
        <dbReference type="EMBL" id="ETO66208.1"/>
    </source>
</evidence>
<feature type="region of interest" description="Disordered" evidence="9">
    <location>
        <begin position="1"/>
        <end position="25"/>
    </location>
</feature>
<dbReference type="GO" id="GO:0000176">
    <property type="term" value="C:nuclear exosome (RNase complex)"/>
    <property type="evidence" value="ECO:0007669"/>
    <property type="project" value="TreeGrafter"/>
</dbReference>
<dbReference type="Gene3D" id="3.30.230.70">
    <property type="entry name" value="GHMP Kinase, N-terminal domain"/>
    <property type="match status" value="1"/>
</dbReference>
<dbReference type="GO" id="GO:0071028">
    <property type="term" value="P:nuclear mRNA surveillance"/>
    <property type="evidence" value="ECO:0007669"/>
    <property type="project" value="TreeGrafter"/>
</dbReference>
<feature type="domain" description="Exoribonuclease phosphorolytic" evidence="10">
    <location>
        <begin position="36"/>
        <end position="165"/>
    </location>
</feature>
<comment type="similarity">
    <text evidence="3">Belongs to the RNase PH family.</text>
</comment>
<keyword evidence="5" id="KW-0698">rRNA processing</keyword>
<sequence length="252" mass="27241">MQNCYYPLPVQPQLPVPKDEDAPMERLDKSRASSDEMRRPFMQLGAVSGAAGSAYVELGRTRVVCAVYGPRTDTRARREFSKDGQLVCDVKYAPFADKLTRRERGQDPDELELSAIVEEALAPAVMLHKLPKCIISVFVTILEDDGGVFAAAINCASLALADAAVEMYDVVTASSAGIVNGSVVLDPSREEEQRGDGKLALAYMPSMGRVTYMLQAGKIHHTQLQEAVDLCTDACTGVTRSLLTASLVQALS</sequence>
<dbReference type="EMBL" id="ANJA01003051">
    <property type="protein sequence ID" value="ETO66208.1"/>
    <property type="molecule type" value="Genomic_DNA"/>
</dbReference>
<evidence type="ECO:0000259" key="11">
    <source>
        <dbReference type="Pfam" id="PF03725"/>
    </source>
</evidence>
<keyword evidence="8" id="KW-0539">Nucleus</keyword>
<evidence type="ECO:0000256" key="8">
    <source>
        <dbReference type="ARBA" id="ARBA00023242"/>
    </source>
</evidence>
<reference evidence="12 13" key="1">
    <citation type="submission" date="2013-11" db="EMBL/GenBank/DDBJ databases">
        <title>The Genome Sequence of Phytophthora parasitica P1976.</title>
        <authorList>
            <consortium name="The Broad Institute Genomics Platform"/>
            <person name="Russ C."/>
            <person name="Tyler B."/>
            <person name="Panabieres F."/>
            <person name="Shan W."/>
            <person name="Tripathy S."/>
            <person name="Grunwald N."/>
            <person name="Machado M."/>
            <person name="Johnson C.S."/>
            <person name="Walker B."/>
            <person name="Young S."/>
            <person name="Zeng Q."/>
            <person name="Gargeya S."/>
            <person name="Fitzgerald M."/>
            <person name="Haas B."/>
            <person name="Abouelleil A."/>
            <person name="Allen A.W."/>
            <person name="Alvarado L."/>
            <person name="Arachchi H.M."/>
            <person name="Berlin A.M."/>
            <person name="Chapman S.B."/>
            <person name="Gainer-Dewar J."/>
            <person name="Goldberg J."/>
            <person name="Griggs A."/>
            <person name="Gujja S."/>
            <person name="Hansen M."/>
            <person name="Howarth C."/>
            <person name="Imamovic A."/>
            <person name="Ireland A."/>
            <person name="Larimer J."/>
            <person name="McCowan C."/>
            <person name="Murphy C."/>
            <person name="Pearson M."/>
            <person name="Poon T.W."/>
            <person name="Priest M."/>
            <person name="Roberts A."/>
            <person name="Saif S."/>
            <person name="Shea T."/>
            <person name="Sisk P."/>
            <person name="Sykes S."/>
            <person name="Wortman J."/>
            <person name="Nusbaum C."/>
            <person name="Birren B."/>
        </authorList>
    </citation>
    <scope>NUCLEOTIDE SEQUENCE [LARGE SCALE GENOMIC DNA]</scope>
    <source>
        <strain evidence="12 13">P1976</strain>
    </source>
</reference>
<dbReference type="InterPro" id="IPR001247">
    <property type="entry name" value="ExoRNase_PH_dom1"/>
</dbReference>
<dbReference type="SUPFAM" id="SSF55666">
    <property type="entry name" value="Ribonuclease PH domain 2-like"/>
    <property type="match status" value="1"/>
</dbReference>